<dbReference type="Proteomes" id="UP000527324">
    <property type="component" value="Unassembled WGS sequence"/>
</dbReference>
<evidence type="ECO:0000313" key="4">
    <source>
        <dbReference type="Proteomes" id="UP000527324"/>
    </source>
</evidence>
<dbReference type="Gene3D" id="3.10.450.50">
    <property type="match status" value="1"/>
</dbReference>
<name>A0A7W9C3R3_9CAUL</name>
<keyword evidence="1" id="KW-0732">Signal</keyword>
<dbReference type="Pfam" id="PF14534">
    <property type="entry name" value="DUF4440"/>
    <property type="match status" value="1"/>
</dbReference>
<dbReference type="InterPro" id="IPR027843">
    <property type="entry name" value="DUF4440"/>
</dbReference>
<evidence type="ECO:0000256" key="1">
    <source>
        <dbReference type="SAM" id="SignalP"/>
    </source>
</evidence>
<feature type="signal peptide" evidence="1">
    <location>
        <begin position="1"/>
        <end position="17"/>
    </location>
</feature>
<gene>
    <name evidence="3" type="ORF">GGQ93_000085</name>
</gene>
<dbReference type="RefSeq" id="WP_054766177.1">
    <property type="nucleotide sequence ID" value="NZ_CAJFZS010000001.1"/>
</dbReference>
<evidence type="ECO:0000313" key="3">
    <source>
        <dbReference type="EMBL" id="MBB5738394.1"/>
    </source>
</evidence>
<dbReference type="InterPro" id="IPR032710">
    <property type="entry name" value="NTF2-like_dom_sf"/>
</dbReference>
<comment type="caution">
    <text evidence="3">The sequence shown here is derived from an EMBL/GenBank/DDBJ whole genome shotgun (WGS) entry which is preliminary data.</text>
</comment>
<evidence type="ECO:0000259" key="2">
    <source>
        <dbReference type="Pfam" id="PF14534"/>
    </source>
</evidence>
<proteinExistence type="predicted"/>
<reference evidence="3 4" key="1">
    <citation type="submission" date="2020-08" db="EMBL/GenBank/DDBJ databases">
        <title>Genomic Encyclopedia of Type Strains, Phase IV (KMG-IV): sequencing the most valuable type-strain genomes for metagenomic binning, comparative biology and taxonomic classification.</title>
        <authorList>
            <person name="Goeker M."/>
        </authorList>
    </citation>
    <scope>NUCLEOTIDE SEQUENCE [LARGE SCALE GENOMIC DNA]</scope>
    <source>
        <strain evidence="3 4">DSM 4731</strain>
    </source>
</reference>
<accession>A0A7W9C3R3</accession>
<dbReference type="AlphaFoldDB" id="A0A7W9C3R3"/>
<sequence>MSVALAAAPLAALALLAAPSPGQTLRESVMAADARLFSVFFEACDPATLRTLVTDDFEFFDDRGGRVATDADGFVAQYADRCQDRLAPDAWRSRREALADAVAVYPIENYGAVETGEHVFYERRGDGPETRVGRARFTQMWKREGETWKLARVFSYDHTPLP</sequence>
<dbReference type="SUPFAM" id="SSF54427">
    <property type="entry name" value="NTF2-like"/>
    <property type="match status" value="1"/>
</dbReference>
<keyword evidence="4" id="KW-1185">Reference proteome</keyword>
<feature type="domain" description="DUF4440" evidence="2">
    <location>
        <begin position="32"/>
        <end position="150"/>
    </location>
</feature>
<feature type="chain" id="PRO_5030816073" description="DUF4440 domain-containing protein" evidence="1">
    <location>
        <begin position="18"/>
        <end position="162"/>
    </location>
</feature>
<protein>
    <recommendedName>
        <fullName evidence="2">DUF4440 domain-containing protein</fullName>
    </recommendedName>
</protein>
<dbReference type="EMBL" id="JACHOQ010000001">
    <property type="protein sequence ID" value="MBB5738394.1"/>
    <property type="molecule type" value="Genomic_DNA"/>
</dbReference>
<organism evidence="3 4">
    <name type="scientific">Brevundimonas aurantiaca</name>
    <dbReference type="NCBI Taxonomy" id="74316"/>
    <lineage>
        <taxon>Bacteria</taxon>
        <taxon>Pseudomonadati</taxon>
        <taxon>Pseudomonadota</taxon>
        <taxon>Alphaproteobacteria</taxon>
        <taxon>Caulobacterales</taxon>
        <taxon>Caulobacteraceae</taxon>
        <taxon>Brevundimonas</taxon>
    </lineage>
</organism>